<dbReference type="InterPro" id="IPR001138">
    <property type="entry name" value="Zn2Cys6_DnaBD"/>
</dbReference>
<dbReference type="PANTHER" id="PTHR47256">
    <property type="entry name" value="ZN(II)2CYS6 TRANSCRIPTION FACTOR (EUROFUNG)-RELATED"/>
    <property type="match status" value="1"/>
</dbReference>
<reference evidence="4 5" key="2">
    <citation type="journal article" date="2012" name="Eukaryot. Cell">
        <title>Genome update of Botrytis cinerea strains B05.10 and T4.</title>
        <authorList>
            <person name="Staats M."/>
            <person name="van Kan J.A."/>
        </authorList>
    </citation>
    <scope>NUCLEOTIDE SEQUENCE [LARGE SCALE GENOMIC DNA]</scope>
    <source>
        <strain evidence="4 5">B05.10</strain>
    </source>
</reference>
<dbReference type="PROSITE" id="PS00463">
    <property type="entry name" value="ZN2_CY6_FUNGAL_1"/>
    <property type="match status" value="1"/>
</dbReference>
<dbReference type="Pfam" id="PF00172">
    <property type="entry name" value="Zn_clus"/>
    <property type="match status" value="1"/>
</dbReference>
<evidence type="ECO:0000313" key="4">
    <source>
        <dbReference type="EMBL" id="ATZ52446.1"/>
    </source>
</evidence>
<feature type="domain" description="Zn(2)-C6 fungal-type" evidence="3">
    <location>
        <begin position="51"/>
        <end position="82"/>
    </location>
</feature>
<dbReference type="VEuPathDB" id="FungiDB:Bcin08g01690"/>
<dbReference type="SUPFAM" id="SSF57701">
    <property type="entry name" value="Zn2/Cys6 DNA-binding domain"/>
    <property type="match status" value="1"/>
</dbReference>
<dbReference type="OrthoDB" id="2162761at2759"/>
<evidence type="ECO:0000256" key="1">
    <source>
        <dbReference type="ARBA" id="ARBA00023242"/>
    </source>
</evidence>
<dbReference type="CDD" id="cd00067">
    <property type="entry name" value="GAL4"/>
    <property type="match status" value="1"/>
</dbReference>
<name>A0A384JPD1_BOTFB</name>
<dbReference type="EMBL" id="CP009812">
    <property type="protein sequence ID" value="ATZ52446.1"/>
    <property type="molecule type" value="Genomic_DNA"/>
</dbReference>
<proteinExistence type="predicted"/>
<dbReference type="InterPro" id="IPR036864">
    <property type="entry name" value="Zn2-C6_fun-type_DNA-bd_sf"/>
</dbReference>
<reference evidence="4 5" key="3">
    <citation type="journal article" date="2017" name="Mol. Plant Pathol.">
        <title>A gapless genome sequence of the fungus Botrytis cinerea.</title>
        <authorList>
            <person name="Van Kan J.A."/>
            <person name="Stassen J.H."/>
            <person name="Mosbach A."/>
            <person name="Van Der Lee T.A."/>
            <person name="Faino L."/>
            <person name="Farmer A.D."/>
            <person name="Papasotiriou D.G."/>
            <person name="Zhou S."/>
            <person name="Seidl M.F."/>
            <person name="Cottam E."/>
            <person name="Edel D."/>
            <person name="Hahn M."/>
            <person name="Schwartz D.C."/>
            <person name="Dietrich R.A."/>
            <person name="Widdison S."/>
            <person name="Scalliet G."/>
        </authorList>
    </citation>
    <scope>NUCLEOTIDE SEQUENCE [LARGE SCALE GENOMIC DNA]</scope>
    <source>
        <strain evidence="4 5">B05.10</strain>
    </source>
</reference>
<organism evidence="4 5">
    <name type="scientific">Botryotinia fuckeliana (strain B05.10)</name>
    <name type="common">Noble rot fungus</name>
    <name type="synonym">Botrytis cinerea</name>
    <dbReference type="NCBI Taxonomy" id="332648"/>
    <lineage>
        <taxon>Eukaryota</taxon>
        <taxon>Fungi</taxon>
        <taxon>Dikarya</taxon>
        <taxon>Ascomycota</taxon>
        <taxon>Pezizomycotina</taxon>
        <taxon>Leotiomycetes</taxon>
        <taxon>Helotiales</taxon>
        <taxon>Sclerotiniaceae</taxon>
        <taxon>Botrytis</taxon>
    </lineage>
</organism>
<dbReference type="GeneID" id="5434008"/>
<feature type="region of interest" description="Disordered" evidence="2">
    <location>
        <begin position="1"/>
        <end position="36"/>
    </location>
</feature>
<dbReference type="PROSITE" id="PS50048">
    <property type="entry name" value="ZN2_CY6_FUNGAL_2"/>
    <property type="match status" value="1"/>
</dbReference>
<feature type="compositionally biased region" description="Basic and acidic residues" evidence="2">
    <location>
        <begin position="9"/>
        <end position="19"/>
    </location>
</feature>
<dbReference type="AlphaFoldDB" id="A0A384JPD1"/>
<dbReference type="GO" id="GO:0008270">
    <property type="term" value="F:zinc ion binding"/>
    <property type="evidence" value="ECO:0007669"/>
    <property type="project" value="InterPro"/>
</dbReference>
<evidence type="ECO:0000256" key="2">
    <source>
        <dbReference type="SAM" id="MobiDB-lite"/>
    </source>
</evidence>
<keyword evidence="1" id="KW-0539">Nucleus</keyword>
<dbReference type="PANTHER" id="PTHR47256:SF1">
    <property type="entry name" value="ZN(II)2CYS6 TRANSCRIPTION FACTOR (EUROFUNG)"/>
    <property type="match status" value="1"/>
</dbReference>
<dbReference type="SMART" id="SM00066">
    <property type="entry name" value="GAL4"/>
    <property type="match status" value="1"/>
</dbReference>
<dbReference type="CDD" id="cd12148">
    <property type="entry name" value="fungal_TF_MHR"/>
    <property type="match status" value="1"/>
</dbReference>
<dbReference type="GO" id="GO:0000981">
    <property type="term" value="F:DNA-binding transcription factor activity, RNA polymerase II-specific"/>
    <property type="evidence" value="ECO:0007669"/>
    <property type="project" value="InterPro"/>
</dbReference>
<sequence>MLRNSLPQSKDEGISKIQDENLANPQPSDGIDGEGKKISKRKRGCLITTNACSSCKTARSKCDGERPCSRCIRRIQTGECFYGTHTKIVKEKLVESLNESHAINRMAERVFESLAVAGNEREVLNRIRNKDSIQDIAQWLGTTVDVKEQQSTLRIIDNEVDGLETSAFHWTTVTADKDVLHHLLSLYFTWVHPSHSLFNEQHFVNSMHNNSNEFCSSLLFNAICTMACYLHTILESDKTNYKELGQKFADVVKHNIDAEDISLMTIQAFAILFLIDCAQGHGMHASAYLEVASTSLMNFEHTGLGSDAYRQVWRDTVVGVNNLNILSEWAQVTFRMPAALIIEVPATKSIEEIQKNEAEVDGMMWGMYRFPKDDDSVAKRHCLVATTNREKMNLMAIIRTINILMYNTDSSQIAASDILNLYGRLVAWREFLPSIISKTDSKDVQILPHVLSLHLLYATAVVQLLYPLLDLGLFDTSCLSSIVWQHTQQGLAVVDSYRAHYSCAYQPVLQVFAILNLTDVIVRFFPKINRELGKNDEEAVKLATEVLEQSLLSFPVAAIFTEKFREITKKILFPWPSKLDNLMYHQRSKSRSLLDEVIDVCTRATYIQPISSIQKRFATGIQSNWSMLSSGLGVVGSSKNASTLHRPLEKRVMQSLHYILDFPIKESSKP</sequence>
<protein>
    <submittedName>
        <fullName evidence="4">Bcltf5</fullName>
    </submittedName>
</protein>
<dbReference type="InterPro" id="IPR053187">
    <property type="entry name" value="Notoamide_regulator"/>
</dbReference>
<gene>
    <name evidence="4" type="primary">Bcltf5</name>
    <name evidence="4" type="ORF">BCIN_08g01690</name>
</gene>
<dbReference type="Gene3D" id="4.10.240.10">
    <property type="entry name" value="Zn(2)-C6 fungal-type DNA-binding domain"/>
    <property type="match status" value="1"/>
</dbReference>
<keyword evidence="5" id="KW-1185">Reference proteome</keyword>
<evidence type="ECO:0000259" key="3">
    <source>
        <dbReference type="PROSITE" id="PS50048"/>
    </source>
</evidence>
<dbReference type="Proteomes" id="UP000001798">
    <property type="component" value="Chromosome 8"/>
</dbReference>
<dbReference type="RefSeq" id="XP_024550202.1">
    <property type="nucleotide sequence ID" value="XM_024694413.1"/>
</dbReference>
<reference evidence="4 5" key="1">
    <citation type="journal article" date="2011" name="PLoS Genet.">
        <title>Genomic analysis of the necrotrophic fungal pathogens Sclerotinia sclerotiorum and Botrytis cinerea.</title>
        <authorList>
            <person name="Amselem J."/>
            <person name="Cuomo C.A."/>
            <person name="van Kan J.A."/>
            <person name="Viaud M."/>
            <person name="Benito E.P."/>
            <person name="Couloux A."/>
            <person name="Coutinho P.M."/>
            <person name="de Vries R.P."/>
            <person name="Dyer P.S."/>
            <person name="Fillinger S."/>
            <person name="Fournier E."/>
            <person name="Gout L."/>
            <person name="Hahn M."/>
            <person name="Kohn L."/>
            <person name="Lapalu N."/>
            <person name="Plummer K.M."/>
            <person name="Pradier J.M."/>
            <person name="Quevillon E."/>
            <person name="Sharon A."/>
            <person name="Simon A."/>
            <person name="ten Have A."/>
            <person name="Tudzynski B."/>
            <person name="Tudzynski P."/>
            <person name="Wincker P."/>
            <person name="Andrew M."/>
            <person name="Anthouard V."/>
            <person name="Beever R.E."/>
            <person name="Beffa R."/>
            <person name="Benoit I."/>
            <person name="Bouzid O."/>
            <person name="Brault B."/>
            <person name="Chen Z."/>
            <person name="Choquer M."/>
            <person name="Collemare J."/>
            <person name="Cotton P."/>
            <person name="Danchin E.G."/>
            <person name="Da Silva C."/>
            <person name="Gautier A."/>
            <person name="Giraud C."/>
            <person name="Giraud T."/>
            <person name="Gonzalez C."/>
            <person name="Grossetete S."/>
            <person name="Guldener U."/>
            <person name="Henrissat B."/>
            <person name="Howlett B.J."/>
            <person name="Kodira C."/>
            <person name="Kretschmer M."/>
            <person name="Lappartient A."/>
            <person name="Leroch M."/>
            <person name="Levis C."/>
            <person name="Mauceli E."/>
            <person name="Neuveglise C."/>
            <person name="Oeser B."/>
            <person name="Pearson M."/>
            <person name="Poulain J."/>
            <person name="Poussereau N."/>
            <person name="Quesneville H."/>
            <person name="Rascle C."/>
            <person name="Schumacher J."/>
            <person name="Segurens B."/>
            <person name="Sexton A."/>
            <person name="Silva E."/>
            <person name="Sirven C."/>
            <person name="Soanes D.M."/>
            <person name="Talbot N.J."/>
            <person name="Templeton M."/>
            <person name="Yandava C."/>
            <person name="Yarden O."/>
            <person name="Zeng Q."/>
            <person name="Rollins J.A."/>
            <person name="Lebrun M.H."/>
            <person name="Dickman M."/>
        </authorList>
    </citation>
    <scope>NUCLEOTIDE SEQUENCE [LARGE SCALE GENOMIC DNA]</scope>
    <source>
        <strain evidence="4 5">B05.10</strain>
    </source>
</reference>
<evidence type="ECO:0000313" key="5">
    <source>
        <dbReference type="Proteomes" id="UP000001798"/>
    </source>
</evidence>
<accession>A0A384JPD1</accession>